<reference evidence="2" key="1">
    <citation type="submission" date="2019-07" db="EMBL/GenBank/DDBJ databases">
        <authorList>
            <person name="De-Chao Zhang Q."/>
        </authorList>
    </citation>
    <scope>NUCLEOTIDE SEQUENCE</scope>
    <source>
        <strain evidence="2">TP-CH-4</strain>
    </source>
</reference>
<sequence length="234" mass="27561">MLKFFRKIRAALIKQRKFRTYLAYAVGEIVLVVIGILIALSINNLKDAADLIKEGQHLYKDIITELREDLKDIQENADYNNYFLERYRLGRRIILTDKEKEKSDSLAVIASELTKFSDFKNDRPIYDRLFTSGEQDLINDPEILGDLKRLAVLYNYINRLEKNQQDFMYIVLPKIADYIRINPPEIKDLDALYGYRFHNDIEIFIIIMEEKEQLYQDAADQLNELLADLNAKLE</sequence>
<evidence type="ECO:0000256" key="1">
    <source>
        <dbReference type="SAM" id="Phobius"/>
    </source>
</evidence>
<dbReference type="RefSeq" id="WP_152575695.1">
    <property type="nucleotide sequence ID" value="NZ_VIKU02000006.1"/>
</dbReference>
<reference evidence="2" key="2">
    <citation type="submission" date="2020-03" db="EMBL/GenBank/DDBJ databases">
        <title>Flavobacteriaceae bacterium strain TP-CH-4, a member of the family Flavobacteriaceae isolated from a deep-sea seamount.</title>
        <authorList>
            <person name="Zhang D.-C."/>
        </authorList>
    </citation>
    <scope>NUCLEOTIDE SEQUENCE</scope>
    <source>
        <strain evidence="2">TP-CH-4</strain>
    </source>
</reference>
<keyword evidence="1" id="KW-0812">Transmembrane</keyword>
<evidence type="ECO:0000313" key="2">
    <source>
        <dbReference type="EMBL" id="NHF61199.1"/>
    </source>
</evidence>
<comment type="caution">
    <text evidence="2">The sequence shown here is derived from an EMBL/GenBank/DDBJ whole genome shotgun (WGS) entry which is preliminary data.</text>
</comment>
<dbReference type="EMBL" id="VIKU02000006">
    <property type="protein sequence ID" value="NHF61199.1"/>
    <property type="molecule type" value="Genomic_DNA"/>
</dbReference>
<dbReference type="Proteomes" id="UP000707206">
    <property type="component" value="Unassembled WGS sequence"/>
</dbReference>
<accession>A0A967AVL0</accession>
<protein>
    <submittedName>
        <fullName evidence="2">Uncharacterized protein</fullName>
    </submittedName>
</protein>
<name>A0A967AVL0_9FLAO</name>
<proteinExistence type="predicted"/>
<keyword evidence="3" id="KW-1185">Reference proteome</keyword>
<keyword evidence="1" id="KW-1133">Transmembrane helix</keyword>
<evidence type="ECO:0000313" key="3">
    <source>
        <dbReference type="Proteomes" id="UP000707206"/>
    </source>
</evidence>
<keyword evidence="1" id="KW-0472">Membrane</keyword>
<gene>
    <name evidence="2" type="ORF">FK220_017735</name>
</gene>
<organism evidence="2 3">
    <name type="scientific">Pelagihabitans pacificus</name>
    <dbReference type="NCBI Taxonomy" id="2696054"/>
    <lineage>
        <taxon>Bacteria</taxon>
        <taxon>Pseudomonadati</taxon>
        <taxon>Bacteroidota</taxon>
        <taxon>Flavobacteriia</taxon>
        <taxon>Flavobacteriales</taxon>
        <taxon>Flavobacteriaceae</taxon>
        <taxon>Pelagihabitans</taxon>
    </lineage>
</organism>
<feature type="transmembrane region" description="Helical" evidence="1">
    <location>
        <begin position="21"/>
        <end position="42"/>
    </location>
</feature>
<dbReference type="AlphaFoldDB" id="A0A967AVL0"/>